<sequence>MVSLHSISIVQGQEISFENSQELNAPISNFPPLQTVIDSVIKRSAMVNFRANNIDAKEAALASEKLHWSRNLGLQLDSRYGNLNNFTSNEDGEALSQVLTTTKQFNYSAGFFLKFPLFDGLNRKHQIKLAQSEVEAAKSMVEFENEQLRKMVITLYQELLLKQKLLQIRSESLGDGRVNMQMVEKEFRNGLVPMSEYVRINSITTNMEAAYETALSEFITTKKMLEDMAGFVFDLNAPN</sequence>
<protein>
    <submittedName>
        <fullName evidence="1">TolC family protein</fullName>
    </submittedName>
</protein>
<proteinExistence type="predicted"/>
<comment type="caution">
    <text evidence="1">The sequence shown here is derived from an EMBL/GenBank/DDBJ whole genome shotgun (WGS) entry which is preliminary data.</text>
</comment>
<dbReference type="Gene3D" id="1.20.1600.10">
    <property type="entry name" value="Outer membrane efflux proteins (OEP)"/>
    <property type="match status" value="1"/>
</dbReference>
<dbReference type="Proteomes" id="UP001597012">
    <property type="component" value="Unassembled WGS sequence"/>
</dbReference>
<dbReference type="EMBL" id="JBHTHY010000011">
    <property type="protein sequence ID" value="MFD0798317.1"/>
    <property type="molecule type" value="Genomic_DNA"/>
</dbReference>
<accession>A0ABW3B4R3</accession>
<evidence type="ECO:0000313" key="2">
    <source>
        <dbReference type="Proteomes" id="UP001597012"/>
    </source>
</evidence>
<dbReference type="RefSeq" id="WP_379935017.1">
    <property type="nucleotide sequence ID" value="NZ_JBHTHY010000011.1"/>
</dbReference>
<dbReference type="SUPFAM" id="SSF56954">
    <property type="entry name" value="Outer membrane efflux proteins (OEP)"/>
    <property type="match status" value="1"/>
</dbReference>
<gene>
    <name evidence="1" type="ORF">ACFQZJ_12670</name>
</gene>
<evidence type="ECO:0000313" key="1">
    <source>
        <dbReference type="EMBL" id="MFD0798317.1"/>
    </source>
</evidence>
<keyword evidence="2" id="KW-1185">Reference proteome</keyword>
<reference evidence="2" key="1">
    <citation type="journal article" date="2019" name="Int. J. Syst. Evol. Microbiol.">
        <title>The Global Catalogue of Microorganisms (GCM) 10K type strain sequencing project: providing services to taxonomists for standard genome sequencing and annotation.</title>
        <authorList>
            <consortium name="The Broad Institute Genomics Platform"/>
            <consortium name="The Broad Institute Genome Sequencing Center for Infectious Disease"/>
            <person name="Wu L."/>
            <person name="Ma J."/>
        </authorList>
    </citation>
    <scope>NUCLEOTIDE SEQUENCE [LARGE SCALE GENOMIC DNA]</scope>
    <source>
        <strain evidence="2">CCUG 61948</strain>
    </source>
</reference>
<organism evidence="1 2">
    <name type="scientific">Maribacter chungangensis</name>
    <dbReference type="NCBI Taxonomy" id="1069117"/>
    <lineage>
        <taxon>Bacteria</taxon>
        <taxon>Pseudomonadati</taxon>
        <taxon>Bacteroidota</taxon>
        <taxon>Flavobacteriia</taxon>
        <taxon>Flavobacteriales</taxon>
        <taxon>Flavobacteriaceae</taxon>
        <taxon>Maribacter</taxon>
    </lineage>
</organism>
<name>A0ABW3B4R3_9FLAO</name>